<dbReference type="CDD" id="cd00170">
    <property type="entry name" value="SEC14"/>
    <property type="match status" value="1"/>
</dbReference>
<evidence type="ECO:0000313" key="3">
    <source>
        <dbReference type="Proteomes" id="UP001153620"/>
    </source>
</evidence>
<evidence type="ECO:0000259" key="1">
    <source>
        <dbReference type="PROSITE" id="PS50191"/>
    </source>
</evidence>
<dbReference type="PANTHER" id="PTHR10174:SF222">
    <property type="entry name" value="GH10083P-RELATED"/>
    <property type="match status" value="1"/>
</dbReference>
<dbReference type="InterPro" id="IPR036273">
    <property type="entry name" value="CRAL/TRIO_N_dom_sf"/>
</dbReference>
<feature type="domain" description="CRAL-TRIO" evidence="1">
    <location>
        <begin position="97"/>
        <end position="263"/>
    </location>
</feature>
<dbReference type="SUPFAM" id="SSF52087">
    <property type="entry name" value="CRAL/TRIO domain"/>
    <property type="match status" value="1"/>
</dbReference>
<sequence>MSDSTESLEKLIENNFDKLNKLEIWIAAQKHIPKNIRKLYFIIKSIWITFHNFLARIVLIQYIKFCDYDLEETKKLIDGNVKFRIKNKYLFTNRDIDSEDFRKLITSIHFARFPKLSKEGYAIESARVVNQNASNFNMKDALKLAIISHDTHALIGSNNKGIIQIYDASEFTFKHFIKVVSNIQAAIHYTQYGSGLTYVQPKQVHFLSCSTFISKIISMLKPFFSKEIMESIHCHSSSFETLHKFIDKECLPIEFGGNNGTLEEHMKNTLWNLQNNRDYINNDENFFLLDK</sequence>
<dbReference type="AlphaFoldDB" id="A0A9P0NJE6"/>
<evidence type="ECO:0000313" key="2">
    <source>
        <dbReference type="EMBL" id="CAH1721915.1"/>
    </source>
</evidence>
<dbReference type="InterPro" id="IPR036865">
    <property type="entry name" value="CRAL-TRIO_dom_sf"/>
</dbReference>
<dbReference type="GO" id="GO:0016020">
    <property type="term" value="C:membrane"/>
    <property type="evidence" value="ECO:0007669"/>
    <property type="project" value="TreeGrafter"/>
</dbReference>
<dbReference type="GO" id="GO:1902936">
    <property type="term" value="F:phosphatidylinositol bisphosphate binding"/>
    <property type="evidence" value="ECO:0007669"/>
    <property type="project" value="TreeGrafter"/>
</dbReference>
<accession>A0A9P0NJE6</accession>
<dbReference type="Pfam" id="PF00650">
    <property type="entry name" value="CRAL_TRIO"/>
    <property type="match status" value="1"/>
</dbReference>
<dbReference type="InterPro" id="IPR001251">
    <property type="entry name" value="CRAL-TRIO_dom"/>
</dbReference>
<name>A0A9P0NJE6_9DIPT</name>
<protein>
    <recommendedName>
        <fullName evidence="1">CRAL-TRIO domain-containing protein</fullName>
    </recommendedName>
</protein>
<dbReference type="Gene3D" id="3.40.525.10">
    <property type="entry name" value="CRAL-TRIO lipid binding domain"/>
    <property type="match status" value="1"/>
</dbReference>
<proteinExistence type="predicted"/>
<dbReference type="Proteomes" id="UP001153620">
    <property type="component" value="Chromosome 2"/>
</dbReference>
<organism evidence="2 3">
    <name type="scientific">Chironomus riparius</name>
    <dbReference type="NCBI Taxonomy" id="315576"/>
    <lineage>
        <taxon>Eukaryota</taxon>
        <taxon>Metazoa</taxon>
        <taxon>Ecdysozoa</taxon>
        <taxon>Arthropoda</taxon>
        <taxon>Hexapoda</taxon>
        <taxon>Insecta</taxon>
        <taxon>Pterygota</taxon>
        <taxon>Neoptera</taxon>
        <taxon>Endopterygota</taxon>
        <taxon>Diptera</taxon>
        <taxon>Nematocera</taxon>
        <taxon>Chironomoidea</taxon>
        <taxon>Chironomidae</taxon>
        <taxon>Chironominae</taxon>
        <taxon>Chironomus</taxon>
    </lineage>
</organism>
<reference evidence="2" key="2">
    <citation type="submission" date="2022-10" db="EMBL/GenBank/DDBJ databases">
        <authorList>
            <consortium name="ENA_rothamsted_submissions"/>
            <consortium name="culmorum"/>
            <person name="King R."/>
        </authorList>
    </citation>
    <scope>NUCLEOTIDE SEQUENCE</scope>
</reference>
<dbReference type="EMBL" id="OU895878">
    <property type="protein sequence ID" value="CAH1721915.1"/>
    <property type="molecule type" value="Genomic_DNA"/>
</dbReference>
<gene>
    <name evidence="2" type="ORF">CHIRRI_LOCUS8182</name>
</gene>
<reference evidence="2" key="1">
    <citation type="submission" date="2022-01" db="EMBL/GenBank/DDBJ databases">
        <authorList>
            <person name="King R."/>
        </authorList>
    </citation>
    <scope>NUCLEOTIDE SEQUENCE</scope>
</reference>
<keyword evidence="3" id="KW-1185">Reference proteome</keyword>
<dbReference type="PANTHER" id="PTHR10174">
    <property type="entry name" value="ALPHA-TOCOPHEROL TRANSFER PROTEIN-RELATED"/>
    <property type="match status" value="1"/>
</dbReference>
<dbReference type="PROSITE" id="PS50191">
    <property type="entry name" value="CRAL_TRIO"/>
    <property type="match status" value="1"/>
</dbReference>
<dbReference type="SUPFAM" id="SSF46938">
    <property type="entry name" value="CRAL/TRIO N-terminal domain"/>
    <property type="match status" value="1"/>
</dbReference>